<evidence type="ECO:0000313" key="4">
    <source>
        <dbReference type="EMBL" id="MFC6017836.1"/>
    </source>
</evidence>
<proteinExistence type="predicted"/>
<keyword evidence="2" id="KW-0812">Transmembrane</keyword>
<gene>
    <name evidence="4" type="ORF">ACFP2T_16670</name>
</gene>
<reference evidence="5" key="1">
    <citation type="journal article" date="2019" name="Int. J. Syst. Evol. Microbiol.">
        <title>The Global Catalogue of Microorganisms (GCM) 10K type strain sequencing project: providing services to taxonomists for standard genome sequencing and annotation.</title>
        <authorList>
            <consortium name="The Broad Institute Genomics Platform"/>
            <consortium name="The Broad Institute Genome Sequencing Center for Infectious Disease"/>
            <person name="Wu L."/>
            <person name="Ma J."/>
        </authorList>
    </citation>
    <scope>NUCLEOTIDE SEQUENCE [LARGE SCALE GENOMIC DNA]</scope>
    <source>
        <strain evidence="5">ZS-35-S2</strain>
    </source>
</reference>
<evidence type="ECO:0008006" key="6">
    <source>
        <dbReference type="Google" id="ProtNLM"/>
    </source>
</evidence>
<sequence length="385" mass="39990">MSRVTSGVGWSSALRRVGLALAAGLVGALSIAAPADAHAADAPDGSNYRSAVTGVTPAVSGLAVRVVEGGARLELVNRTGRTIEVLGYAGEPYLEVRPDGVWENTASPATYLNQTLEGDTEPPAAADPTRPPSWRRVGTEPVVRWHDQRSRWLESAPPPVVAARPDRQHRVRDWVVPLRDRTTTMELRGTLDWLPPPDPLPWWSLSLLGALAVGALGLLPRASRPGRRATVALAALAGTGGVAAICFALARGADAGVGGMLLGLVTAQLWPTLTGTAALAAGAYALTRRPTADFALALAGTCLALFTGVTNAAVFLRSVVPVPWPAEWARIVIAVVIATGGGLAVAGALRLRATGRSSTDQAGTRRSPATRSGGPARPARWSVSR</sequence>
<keyword evidence="2" id="KW-1133">Transmembrane helix</keyword>
<feature type="transmembrane region" description="Helical" evidence="2">
    <location>
        <begin position="294"/>
        <end position="316"/>
    </location>
</feature>
<keyword evidence="3" id="KW-0732">Signal</keyword>
<feature type="transmembrane region" description="Helical" evidence="2">
    <location>
        <begin position="200"/>
        <end position="219"/>
    </location>
</feature>
<dbReference type="Proteomes" id="UP001596203">
    <property type="component" value="Unassembled WGS sequence"/>
</dbReference>
<feature type="region of interest" description="Disordered" evidence="1">
    <location>
        <begin position="114"/>
        <end position="136"/>
    </location>
</feature>
<dbReference type="RefSeq" id="WP_377422409.1">
    <property type="nucleotide sequence ID" value="NZ_JBHSPR010000010.1"/>
</dbReference>
<feature type="region of interest" description="Disordered" evidence="1">
    <location>
        <begin position="356"/>
        <end position="385"/>
    </location>
</feature>
<evidence type="ECO:0000256" key="2">
    <source>
        <dbReference type="SAM" id="Phobius"/>
    </source>
</evidence>
<evidence type="ECO:0000256" key="1">
    <source>
        <dbReference type="SAM" id="MobiDB-lite"/>
    </source>
</evidence>
<evidence type="ECO:0000313" key="5">
    <source>
        <dbReference type="Proteomes" id="UP001596203"/>
    </source>
</evidence>
<keyword evidence="5" id="KW-1185">Reference proteome</keyword>
<feature type="compositionally biased region" description="Polar residues" evidence="1">
    <location>
        <begin position="357"/>
        <end position="370"/>
    </location>
</feature>
<dbReference type="EMBL" id="JBHSPR010000010">
    <property type="protein sequence ID" value="MFC6017836.1"/>
    <property type="molecule type" value="Genomic_DNA"/>
</dbReference>
<feature type="transmembrane region" description="Helical" evidence="2">
    <location>
        <begin position="328"/>
        <end position="349"/>
    </location>
</feature>
<name>A0ABW1K9C6_9ACTN</name>
<accession>A0ABW1K9C6</accession>
<feature type="transmembrane region" description="Helical" evidence="2">
    <location>
        <begin position="231"/>
        <end position="250"/>
    </location>
</feature>
<keyword evidence="2" id="KW-0472">Membrane</keyword>
<feature type="signal peptide" evidence="3">
    <location>
        <begin position="1"/>
        <end position="39"/>
    </location>
</feature>
<feature type="transmembrane region" description="Helical" evidence="2">
    <location>
        <begin position="270"/>
        <end position="287"/>
    </location>
</feature>
<protein>
    <recommendedName>
        <fullName evidence="6">LigA protein</fullName>
    </recommendedName>
</protein>
<evidence type="ECO:0000256" key="3">
    <source>
        <dbReference type="SAM" id="SignalP"/>
    </source>
</evidence>
<feature type="chain" id="PRO_5045928529" description="LigA protein" evidence="3">
    <location>
        <begin position="40"/>
        <end position="385"/>
    </location>
</feature>
<organism evidence="4 5">
    <name type="scientific">Plantactinospora solaniradicis</name>
    <dbReference type="NCBI Taxonomy" id="1723736"/>
    <lineage>
        <taxon>Bacteria</taxon>
        <taxon>Bacillati</taxon>
        <taxon>Actinomycetota</taxon>
        <taxon>Actinomycetes</taxon>
        <taxon>Micromonosporales</taxon>
        <taxon>Micromonosporaceae</taxon>
        <taxon>Plantactinospora</taxon>
    </lineage>
</organism>
<comment type="caution">
    <text evidence="4">The sequence shown here is derived from an EMBL/GenBank/DDBJ whole genome shotgun (WGS) entry which is preliminary data.</text>
</comment>